<feature type="transmembrane region" description="Helical" evidence="1">
    <location>
        <begin position="192"/>
        <end position="213"/>
    </location>
</feature>
<feature type="transmembrane region" description="Helical" evidence="1">
    <location>
        <begin position="225"/>
        <end position="246"/>
    </location>
</feature>
<feature type="transmembrane region" description="Helical" evidence="1">
    <location>
        <begin position="72"/>
        <end position="94"/>
    </location>
</feature>
<dbReference type="eggNOG" id="ENOG502Z81H">
    <property type="taxonomic scope" value="Bacteria"/>
</dbReference>
<keyword evidence="3" id="KW-1185">Reference proteome</keyword>
<dbReference type="Proteomes" id="UP000005387">
    <property type="component" value="Unassembled WGS sequence"/>
</dbReference>
<feature type="transmembrane region" description="Helical" evidence="1">
    <location>
        <begin position="100"/>
        <end position="118"/>
    </location>
</feature>
<dbReference type="STRING" id="717606.PaecuDRAFT_2046"/>
<evidence type="ECO:0000313" key="2">
    <source>
        <dbReference type="EMBL" id="EFM10802.1"/>
    </source>
</evidence>
<accession>E0I8R8</accession>
<feature type="transmembrane region" description="Helical" evidence="1">
    <location>
        <begin position="358"/>
        <end position="378"/>
    </location>
</feature>
<feature type="transmembrane region" description="Helical" evidence="1">
    <location>
        <begin position="293"/>
        <end position="312"/>
    </location>
</feature>
<feature type="transmembrane region" description="Helical" evidence="1">
    <location>
        <begin position="152"/>
        <end position="171"/>
    </location>
</feature>
<evidence type="ECO:0000256" key="1">
    <source>
        <dbReference type="SAM" id="Phobius"/>
    </source>
</evidence>
<feature type="transmembrane region" description="Helical" evidence="1">
    <location>
        <begin position="399"/>
        <end position="416"/>
    </location>
</feature>
<feature type="transmembrane region" description="Helical" evidence="1">
    <location>
        <begin position="324"/>
        <end position="346"/>
    </location>
</feature>
<feature type="transmembrane region" description="Helical" evidence="1">
    <location>
        <begin position="125"/>
        <end position="146"/>
    </location>
</feature>
<evidence type="ECO:0000313" key="3">
    <source>
        <dbReference type="Proteomes" id="UP000005387"/>
    </source>
</evidence>
<keyword evidence="1" id="KW-1133">Transmembrane helix</keyword>
<protein>
    <recommendedName>
        <fullName evidence="4">DUF4153 domain-containing protein</fullName>
    </recommendedName>
</protein>
<feature type="transmembrane region" description="Helical" evidence="1">
    <location>
        <begin position="258"/>
        <end position="281"/>
    </location>
</feature>
<keyword evidence="1" id="KW-0812">Transmembrane</keyword>
<keyword evidence="1" id="KW-0472">Membrane</keyword>
<sequence>MDVQTNNPIVANMANPHELESLFRREPDVFKRAFAYAWEQHPDSQVLAVWQERLFFKETSVRTQETALFQKGFLVMGILAILAGICTRILFYFIDQNTISPINLVFGVLPFMAAYFVYRNPSNKKVLYTLGAVFLLFAVYLNMLPLEYTDSIILVYLHLPVLLWVAVGLAFTGNEHGVGRVRLAYLKFNGEFGILYAIIAISGMLLTLLTMRLFTFAGMNISEFYFSNVVVFGAAALAIVAAYLVTKNLKLAKSIAPYIAKIFSPLVLATLAAYLITIVWVGKSPFLDRDFLLSFNGILLSVLAVTIFSITESGTDERKSMSDYINLALIVLALIIDTVALSAIVFRLSSYGITPNRLAVLGINLLIWANLIWIMRAYMPFLRGKMGPSAVQDAVTKYLPIYGLWAAIVTVVFPLVF</sequence>
<gene>
    <name evidence="2" type="ORF">PaecuDRAFT_2046</name>
</gene>
<organism evidence="2 3">
    <name type="scientific">Paenibacillus curdlanolyticus YK9</name>
    <dbReference type="NCBI Taxonomy" id="717606"/>
    <lineage>
        <taxon>Bacteria</taxon>
        <taxon>Bacillati</taxon>
        <taxon>Bacillota</taxon>
        <taxon>Bacilli</taxon>
        <taxon>Bacillales</taxon>
        <taxon>Paenibacillaceae</taxon>
        <taxon>Paenibacillus</taxon>
    </lineage>
</organism>
<dbReference type="EMBL" id="AEDD01000005">
    <property type="protein sequence ID" value="EFM10802.1"/>
    <property type="molecule type" value="Genomic_DNA"/>
</dbReference>
<reference evidence="2 3" key="1">
    <citation type="submission" date="2010-07" db="EMBL/GenBank/DDBJ databases">
        <title>The draft genome of Paenibacillus curdlanolyticus YK9.</title>
        <authorList>
            <consortium name="US DOE Joint Genome Institute (JGI-PGF)"/>
            <person name="Lucas S."/>
            <person name="Copeland A."/>
            <person name="Lapidus A."/>
            <person name="Cheng J.-F."/>
            <person name="Bruce D."/>
            <person name="Goodwin L."/>
            <person name="Pitluck S."/>
            <person name="Land M.L."/>
            <person name="Hauser L."/>
            <person name="Chang Y.-J."/>
            <person name="Jeffries C."/>
            <person name="Anderson I.J."/>
            <person name="Johnson E."/>
            <person name="Loganathan U."/>
            <person name="Mulhopadhyay B."/>
            <person name="Kyrpides N."/>
            <person name="Woyke T.J."/>
        </authorList>
    </citation>
    <scope>NUCLEOTIDE SEQUENCE [LARGE SCALE GENOMIC DNA]</scope>
    <source>
        <strain evidence="2 3">YK9</strain>
    </source>
</reference>
<proteinExistence type="predicted"/>
<dbReference type="AlphaFoldDB" id="E0I8R8"/>
<name>E0I8R8_9BACL</name>
<evidence type="ECO:0008006" key="4">
    <source>
        <dbReference type="Google" id="ProtNLM"/>
    </source>
</evidence>